<proteinExistence type="inferred from homology"/>
<dbReference type="GO" id="GO:0016887">
    <property type="term" value="F:ATP hydrolysis activity"/>
    <property type="evidence" value="ECO:0007669"/>
    <property type="project" value="InterPro"/>
</dbReference>
<dbReference type="Proteomes" id="UP001372338">
    <property type="component" value="Unassembled WGS sequence"/>
</dbReference>
<keyword evidence="2" id="KW-0547">Nucleotide-binding</keyword>
<feature type="region of interest" description="Disordered" evidence="5">
    <location>
        <begin position="73"/>
        <end position="118"/>
    </location>
</feature>
<keyword evidence="1" id="KW-0677">Repeat</keyword>
<comment type="caution">
    <text evidence="7">The sequence shown here is derived from an EMBL/GenBank/DDBJ whole genome shotgun (WGS) entry which is preliminary data.</text>
</comment>
<reference evidence="7 8" key="1">
    <citation type="submission" date="2024-01" db="EMBL/GenBank/DDBJ databases">
        <title>The genomes of 5 underutilized Papilionoideae crops provide insights into root nodulation and disease resistanc.</title>
        <authorList>
            <person name="Yuan L."/>
        </authorList>
    </citation>
    <scope>NUCLEOTIDE SEQUENCE [LARGE SCALE GENOMIC DNA]</scope>
    <source>
        <strain evidence="7">ZHUSHIDOU_FW_LH</strain>
        <tissue evidence="7">Leaf</tissue>
    </source>
</reference>
<feature type="domain" description="ABC transporter" evidence="6">
    <location>
        <begin position="122"/>
        <end position="380"/>
    </location>
</feature>
<dbReference type="SUPFAM" id="SSF52540">
    <property type="entry name" value="P-loop containing nucleoside triphosphate hydrolases"/>
    <property type="match status" value="2"/>
</dbReference>
<dbReference type="PANTHER" id="PTHR42855">
    <property type="entry name" value="ABC TRANSPORTER ATP-BINDING SUBUNIT"/>
    <property type="match status" value="1"/>
</dbReference>
<dbReference type="PROSITE" id="PS50893">
    <property type="entry name" value="ABC_TRANSPORTER_2"/>
    <property type="match status" value="2"/>
</dbReference>
<dbReference type="Gene3D" id="3.40.50.300">
    <property type="entry name" value="P-loop containing nucleotide triphosphate hydrolases"/>
    <property type="match status" value="2"/>
</dbReference>
<dbReference type="FunFam" id="3.40.50.300:FF:000011">
    <property type="entry name" value="Putative ABC transporter ATP-binding component"/>
    <property type="match status" value="1"/>
</dbReference>
<dbReference type="EMBL" id="JAYWIO010000002">
    <property type="protein sequence ID" value="KAK7282398.1"/>
    <property type="molecule type" value="Genomic_DNA"/>
</dbReference>
<dbReference type="InterPro" id="IPR032781">
    <property type="entry name" value="ABC_tran_Xtn"/>
</dbReference>
<keyword evidence="8" id="KW-1185">Reference proteome</keyword>
<comment type="similarity">
    <text evidence="4">Belongs to the ABC transporter superfamily. ABCF family. EF3 (TC 3.A.1.121) subfamily.</text>
</comment>
<dbReference type="GO" id="GO:0005524">
    <property type="term" value="F:ATP binding"/>
    <property type="evidence" value="ECO:0007669"/>
    <property type="project" value="UniProtKB-KW"/>
</dbReference>
<dbReference type="InterPro" id="IPR051309">
    <property type="entry name" value="ABCF_ATPase"/>
</dbReference>
<accession>A0AAN9ILU2</accession>
<dbReference type="FunFam" id="3.40.50.300:FF:000309">
    <property type="entry name" value="ABC transporter ATP-binding protein"/>
    <property type="match status" value="1"/>
</dbReference>
<name>A0AAN9ILU2_CROPI</name>
<evidence type="ECO:0000313" key="7">
    <source>
        <dbReference type="EMBL" id="KAK7282398.1"/>
    </source>
</evidence>
<dbReference type="Pfam" id="PF12848">
    <property type="entry name" value="ABC_tran_Xtn"/>
    <property type="match status" value="1"/>
</dbReference>
<feature type="region of interest" description="Disordered" evidence="5">
    <location>
        <begin position="666"/>
        <end position="716"/>
    </location>
</feature>
<feature type="compositionally biased region" description="Polar residues" evidence="5">
    <location>
        <begin position="107"/>
        <end position="118"/>
    </location>
</feature>
<evidence type="ECO:0000256" key="1">
    <source>
        <dbReference type="ARBA" id="ARBA00022737"/>
    </source>
</evidence>
<evidence type="ECO:0000313" key="8">
    <source>
        <dbReference type="Proteomes" id="UP001372338"/>
    </source>
</evidence>
<protein>
    <recommendedName>
        <fullName evidence="6">ABC transporter domain-containing protein</fullName>
    </recommendedName>
</protein>
<evidence type="ECO:0000256" key="4">
    <source>
        <dbReference type="ARBA" id="ARBA00061344"/>
    </source>
</evidence>
<evidence type="ECO:0000259" key="6">
    <source>
        <dbReference type="PROSITE" id="PS50893"/>
    </source>
</evidence>
<evidence type="ECO:0000256" key="3">
    <source>
        <dbReference type="ARBA" id="ARBA00022840"/>
    </source>
</evidence>
<dbReference type="SMART" id="SM00382">
    <property type="entry name" value="AAA"/>
    <property type="match status" value="2"/>
</dbReference>
<dbReference type="PROSITE" id="PS00211">
    <property type="entry name" value="ABC_TRANSPORTER_1"/>
    <property type="match status" value="2"/>
</dbReference>
<feature type="domain" description="ABC transporter" evidence="6">
    <location>
        <begin position="449"/>
        <end position="664"/>
    </location>
</feature>
<dbReference type="PANTHER" id="PTHR42855:SF1">
    <property type="entry name" value="ABC TRANSPORTER DOMAIN-CONTAINING PROTEIN"/>
    <property type="match status" value="1"/>
</dbReference>
<dbReference type="InterPro" id="IPR017871">
    <property type="entry name" value="ABC_transporter-like_CS"/>
</dbReference>
<evidence type="ECO:0000256" key="5">
    <source>
        <dbReference type="SAM" id="MobiDB-lite"/>
    </source>
</evidence>
<dbReference type="Pfam" id="PF00005">
    <property type="entry name" value="ABC_tran"/>
    <property type="match status" value="2"/>
</dbReference>
<evidence type="ECO:0000256" key="2">
    <source>
        <dbReference type="ARBA" id="ARBA00022741"/>
    </source>
</evidence>
<dbReference type="InterPro" id="IPR003593">
    <property type="entry name" value="AAA+_ATPase"/>
</dbReference>
<keyword evidence="3" id="KW-0067">ATP-binding</keyword>
<feature type="compositionally biased region" description="Basic and acidic residues" evidence="5">
    <location>
        <begin position="666"/>
        <end position="675"/>
    </location>
</feature>
<gene>
    <name evidence="7" type="ORF">RIF29_11126</name>
</gene>
<dbReference type="InterPro" id="IPR027417">
    <property type="entry name" value="P-loop_NTPase"/>
</dbReference>
<dbReference type="GO" id="GO:0003676">
    <property type="term" value="F:nucleic acid binding"/>
    <property type="evidence" value="ECO:0007669"/>
    <property type="project" value="UniProtKB-ARBA"/>
</dbReference>
<feature type="compositionally biased region" description="Basic residues" evidence="5">
    <location>
        <begin position="704"/>
        <end position="716"/>
    </location>
</feature>
<dbReference type="AlphaFoldDB" id="A0AAN9ILU2"/>
<dbReference type="InterPro" id="IPR003439">
    <property type="entry name" value="ABC_transporter-like_ATP-bd"/>
</dbReference>
<dbReference type="CDD" id="cd03221">
    <property type="entry name" value="ABCF_EF-3"/>
    <property type="match status" value="2"/>
</dbReference>
<sequence length="716" mass="80627">MDLAAKLHHVDLTSSTFLTGGTIILDSPKPSLSVTKRHRFHPLFLRTNNTTTPARKLFSPKTTHRLSAVALDDTSLSQTTTPEDQNDVESLFSDSQTSDFDRRQRGNRNANNSGASTISSGVKLENVTKTFKGVTVLKSVTWEVKKGEKVGLVGVNGAGKTTQMRIIAGQEEPDSGNVIKSKPNMKIAFLNQEFEVSQSRTVREEFMSAFKEEMEVAAKLEKVQKALEGSVNDLELMGRLLDEFDLLQRRAQSVDLDEVDAKISKLVPELGFAPEDSDRLVASFSGGWQMRMCLGKILLQEPDLLLLDEPTNHLDLDTIEWLEDYLNKQDVPMVIISHDRAFLDQLCTKIVETDMGVSRTFEGNYSQYIISKAAWIEAQYAAWEKQQKEIEQTKDLISRLGAGANSGRASSAEKKLERLQEEELVEKPFERKQMKIRFPERGRSGRSVVMIKNLEFGFEDKTLFKKANLTIERGEKIAIIGPNGCGKSTLLKLIMGLEKATGGEVVLGEHNVLPNYFEQNQAEALDLEKTVLETVEEVAEDWRIDDIKGLLGRCNFKSDMLDRKVSLLSGGEKARLAFCKFMVKPSTLLVLDEPTNHLDIPSKEMLEEAINEYQGTVITVSHDRYFIKQIVNRVIEVNNGTLQDYAGGYNYYLEKNLDARERELEREAELDDKAPKVKAKSKMSKAEKEARKKQKMQAFQAAKQKSKGAKNSKRWN</sequence>
<feature type="compositionally biased region" description="Polar residues" evidence="5">
    <location>
        <begin position="74"/>
        <end position="83"/>
    </location>
</feature>
<organism evidence="7 8">
    <name type="scientific">Crotalaria pallida</name>
    <name type="common">Smooth rattlebox</name>
    <name type="synonym">Crotalaria striata</name>
    <dbReference type="NCBI Taxonomy" id="3830"/>
    <lineage>
        <taxon>Eukaryota</taxon>
        <taxon>Viridiplantae</taxon>
        <taxon>Streptophyta</taxon>
        <taxon>Embryophyta</taxon>
        <taxon>Tracheophyta</taxon>
        <taxon>Spermatophyta</taxon>
        <taxon>Magnoliopsida</taxon>
        <taxon>eudicotyledons</taxon>
        <taxon>Gunneridae</taxon>
        <taxon>Pentapetalae</taxon>
        <taxon>rosids</taxon>
        <taxon>fabids</taxon>
        <taxon>Fabales</taxon>
        <taxon>Fabaceae</taxon>
        <taxon>Papilionoideae</taxon>
        <taxon>50 kb inversion clade</taxon>
        <taxon>genistoids sensu lato</taxon>
        <taxon>core genistoids</taxon>
        <taxon>Crotalarieae</taxon>
        <taxon>Crotalaria</taxon>
    </lineage>
</organism>